<organism evidence="2 3">
    <name type="scientific">Paramicrosporidium saccamoebae</name>
    <dbReference type="NCBI Taxonomy" id="1246581"/>
    <lineage>
        <taxon>Eukaryota</taxon>
        <taxon>Fungi</taxon>
        <taxon>Fungi incertae sedis</taxon>
        <taxon>Cryptomycota</taxon>
        <taxon>Cryptomycota incertae sedis</taxon>
        <taxon>Paramicrosporidium</taxon>
    </lineage>
</organism>
<proteinExistence type="predicted"/>
<evidence type="ECO:0000313" key="3">
    <source>
        <dbReference type="Proteomes" id="UP000240830"/>
    </source>
</evidence>
<protein>
    <submittedName>
        <fullName evidence="2">Uncharacterized protein</fullName>
    </submittedName>
</protein>
<evidence type="ECO:0000313" key="2">
    <source>
        <dbReference type="EMBL" id="PJF16440.1"/>
    </source>
</evidence>
<feature type="signal peptide" evidence="1">
    <location>
        <begin position="1"/>
        <end position="18"/>
    </location>
</feature>
<feature type="chain" id="PRO_5014145615" evidence="1">
    <location>
        <begin position="19"/>
        <end position="160"/>
    </location>
</feature>
<reference evidence="2 3" key="1">
    <citation type="submission" date="2016-10" db="EMBL/GenBank/DDBJ databases">
        <title>The genome of Paramicrosporidium saccamoebae is the missing link in understanding Cryptomycota and Microsporidia evolution.</title>
        <authorList>
            <person name="Quandt C.A."/>
            <person name="Beaudet D."/>
            <person name="Corsaro D."/>
            <person name="Michel R."/>
            <person name="Corradi N."/>
            <person name="James T."/>
        </authorList>
    </citation>
    <scope>NUCLEOTIDE SEQUENCE [LARGE SCALE GENOMIC DNA]</scope>
    <source>
        <strain evidence="2 3">KSL3</strain>
    </source>
</reference>
<name>A0A2H9TFS3_9FUNG</name>
<dbReference type="Proteomes" id="UP000240830">
    <property type="component" value="Unassembled WGS sequence"/>
</dbReference>
<dbReference type="AlphaFoldDB" id="A0A2H9TFS3"/>
<keyword evidence="3" id="KW-1185">Reference proteome</keyword>
<comment type="caution">
    <text evidence="2">The sequence shown here is derived from an EMBL/GenBank/DDBJ whole genome shotgun (WGS) entry which is preliminary data.</text>
</comment>
<dbReference type="EMBL" id="MTSL01000221">
    <property type="protein sequence ID" value="PJF16440.1"/>
    <property type="molecule type" value="Genomic_DNA"/>
</dbReference>
<gene>
    <name evidence="2" type="ORF">PSACC_03750</name>
</gene>
<accession>A0A2H9TFS3</accession>
<keyword evidence="1" id="KW-0732">Signal</keyword>
<sequence>MKWLTLLLPSFVLGILRPSPPNSPNSLNSPNFSNPSKETKDLAKVPTPMVLCNDGFFIISSKNRTKPVSASNACPSGFRLADVYDEAKFSKAASILFACQGPLSEAWVGSCKKNGKKVSGLMSLVAPNAIEKSLLGLIPAHINHKRSNKLLPALCEPIPS</sequence>
<evidence type="ECO:0000256" key="1">
    <source>
        <dbReference type="SAM" id="SignalP"/>
    </source>
</evidence>